<dbReference type="InterPro" id="IPR021567">
    <property type="entry name" value="LEDGF_IBD"/>
</dbReference>
<dbReference type="OMA" id="IDQHENY"/>
<evidence type="ECO:0000256" key="1">
    <source>
        <dbReference type="ARBA" id="ARBA00004123"/>
    </source>
</evidence>
<comment type="subcellular location">
    <subcellularLocation>
        <location evidence="1">Nucleus</location>
    </subcellularLocation>
</comment>
<evidence type="ECO:0000313" key="8">
    <source>
        <dbReference type="Proteomes" id="UP000694388"/>
    </source>
</evidence>
<proteinExistence type="inferred from homology"/>
<dbReference type="AlphaFoldDB" id="A0A8C4WWM5"/>
<feature type="domain" description="PWWP" evidence="6">
    <location>
        <begin position="8"/>
        <end position="65"/>
    </location>
</feature>
<feature type="region of interest" description="Disordered" evidence="5">
    <location>
        <begin position="140"/>
        <end position="222"/>
    </location>
</feature>
<dbReference type="Ensembl" id="ENSEBUT00000016745.1">
    <property type="protein sequence ID" value="ENSEBUP00000016169.1"/>
    <property type="gene ID" value="ENSEBUG00000010149.1"/>
</dbReference>
<evidence type="ECO:0000256" key="2">
    <source>
        <dbReference type="ARBA" id="ARBA00005309"/>
    </source>
</evidence>
<dbReference type="PROSITE" id="PS50812">
    <property type="entry name" value="PWWP"/>
    <property type="match status" value="1"/>
</dbReference>
<dbReference type="CDD" id="cd20151">
    <property type="entry name" value="PWWP_PSIP"/>
    <property type="match status" value="1"/>
</dbReference>
<organism evidence="7 8">
    <name type="scientific">Eptatretus burgeri</name>
    <name type="common">Inshore hagfish</name>
    <dbReference type="NCBI Taxonomy" id="7764"/>
    <lineage>
        <taxon>Eukaryota</taxon>
        <taxon>Metazoa</taxon>
        <taxon>Chordata</taxon>
        <taxon>Craniata</taxon>
        <taxon>Vertebrata</taxon>
        <taxon>Cyclostomata</taxon>
        <taxon>Myxini</taxon>
        <taxon>Myxiniformes</taxon>
        <taxon>Myxinidae</taxon>
        <taxon>Eptatretinae</taxon>
        <taxon>Eptatretus</taxon>
    </lineage>
</organism>
<dbReference type="FunFam" id="2.30.30.140:FF:000017">
    <property type="entry name" value="hepatoma-derived growth factor isoform X1"/>
    <property type="match status" value="1"/>
</dbReference>
<evidence type="ECO:0000259" key="6">
    <source>
        <dbReference type="PROSITE" id="PS50812"/>
    </source>
</evidence>
<reference evidence="7" key="2">
    <citation type="submission" date="2025-09" db="UniProtKB">
        <authorList>
            <consortium name="Ensembl"/>
        </authorList>
    </citation>
    <scope>IDENTIFICATION</scope>
</reference>
<dbReference type="SUPFAM" id="SSF140576">
    <property type="entry name" value="HIV integrase-binding domain"/>
    <property type="match status" value="1"/>
</dbReference>
<dbReference type="SMART" id="SM00293">
    <property type="entry name" value="PWWP"/>
    <property type="match status" value="1"/>
</dbReference>
<dbReference type="PANTHER" id="PTHR12550">
    <property type="entry name" value="HEPATOMA-DERIVED GROWTH FACTOR-RELATED"/>
    <property type="match status" value="1"/>
</dbReference>
<name>A0A8C4WWM5_EPTBU</name>
<evidence type="ECO:0000313" key="7">
    <source>
        <dbReference type="Ensembl" id="ENSEBUP00000016169.1"/>
    </source>
</evidence>
<feature type="compositionally biased region" description="Basic residues" evidence="5">
    <location>
        <begin position="183"/>
        <end position="210"/>
    </location>
</feature>
<keyword evidence="3" id="KW-0175">Coiled coil</keyword>
<evidence type="ECO:0000256" key="4">
    <source>
        <dbReference type="ARBA" id="ARBA00023242"/>
    </source>
</evidence>
<dbReference type="GeneTree" id="ENSGT00940000154706"/>
<dbReference type="Proteomes" id="UP000694388">
    <property type="component" value="Unplaced"/>
</dbReference>
<protein>
    <submittedName>
        <fullName evidence="7">PC4 and SFRS1 interacting protein 1a</fullName>
    </submittedName>
</protein>
<dbReference type="Gene3D" id="1.20.930.10">
    <property type="entry name" value="Conserved domain common to transcription factors TFIIS, elongin A, CRSP70"/>
    <property type="match status" value="1"/>
</dbReference>
<reference evidence="7" key="1">
    <citation type="submission" date="2025-08" db="UniProtKB">
        <authorList>
            <consortium name="Ensembl"/>
        </authorList>
    </citation>
    <scope>IDENTIFICATION</scope>
</reference>
<evidence type="ECO:0000256" key="5">
    <source>
        <dbReference type="SAM" id="MobiDB-lite"/>
    </source>
</evidence>
<sequence length="400" mass="47129">CPHPLCKPGDLIFAKMKGYPHWPARIDEFVEGAVKPPANKFPIFFFGTHETAFLGAKDIFPYLQNKHKFGKANKRRGFNEGLWEIENNPTVKFVEYRVCIFYVLLFLRAQTVFAFKTRLCSDCFLFSTWEDRVSEWKRKDEQRMREMEERRRQREDEERRKMREREEEERKKEEQERKEAEVRKKKKREKKEKTGHHERKTKKESRKIKKISSEDSSESSVEEKVQKEVGDVFMSLNLKFEMRGECEEFFLSITPHYAIVKVIKRILNLCFIRFVEAIDQHENYNPSKTVLVCQQDVQRCLQSLHELGSLTLTAQLLQKNQQVIDTLKKVRRYKASEEVMSTASEIYAKLKSKFLGNARDIPMKQQDKVTAEGEAVNESVSERRCQLFFGGELEGGGRGG</sequence>
<dbReference type="GO" id="GO:0005634">
    <property type="term" value="C:nucleus"/>
    <property type="evidence" value="ECO:0007669"/>
    <property type="project" value="UniProtKB-SubCell"/>
</dbReference>
<dbReference type="InterPro" id="IPR036218">
    <property type="entry name" value="HIVI-bd_sf"/>
</dbReference>
<dbReference type="InterPro" id="IPR000313">
    <property type="entry name" value="PWWP_dom"/>
</dbReference>
<dbReference type="Pfam" id="PF00855">
    <property type="entry name" value="PWWP"/>
    <property type="match status" value="1"/>
</dbReference>
<dbReference type="InterPro" id="IPR035441">
    <property type="entry name" value="TFIIS/LEDGF_dom_sf"/>
</dbReference>
<dbReference type="Pfam" id="PF11467">
    <property type="entry name" value="LEDGF"/>
    <property type="match status" value="1"/>
</dbReference>
<comment type="similarity">
    <text evidence="2">Belongs to the HDGF family.</text>
</comment>
<accession>A0A8C4WWM5</accession>
<keyword evidence="4" id="KW-0539">Nucleus</keyword>
<dbReference type="Gene3D" id="2.30.30.140">
    <property type="match status" value="1"/>
</dbReference>
<dbReference type="SUPFAM" id="SSF63748">
    <property type="entry name" value="Tudor/PWWP/MBT"/>
    <property type="match status" value="1"/>
</dbReference>
<dbReference type="PANTHER" id="PTHR12550:SF70">
    <property type="entry name" value="JIL-1 ANCHORING AND STABILIZING PROTEIN, ISOFORM A"/>
    <property type="match status" value="1"/>
</dbReference>
<feature type="compositionally biased region" description="Basic and acidic residues" evidence="5">
    <location>
        <begin position="140"/>
        <end position="182"/>
    </location>
</feature>
<keyword evidence="8" id="KW-1185">Reference proteome</keyword>
<evidence type="ECO:0000256" key="3">
    <source>
        <dbReference type="ARBA" id="ARBA00023054"/>
    </source>
</evidence>